<evidence type="ECO:0000256" key="2">
    <source>
        <dbReference type="ARBA" id="ARBA00022840"/>
    </source>
</evidence>
<dbReference type="AlphaFoldDB" id="A0A6L5JUJ0"/>
<dbReference type="PANTHER" id="PTHR32309:SF13">
    <property type="entry name" value="FERRIC ENTEROBACTIN TRANSPORT PROTEIN FEPE"/>
    <property type="match status" value="1"/>
</dbReference>
<dbReference type="OrthoDB" id="9808257at2"/>
<dbReference type="InterPro" id="IPR005702">
    <property type="entry name" value="Wzc-like_C"/>
</dbReference>
<dbReference type="Gene3D" id="1.10.40.70">
    <property type="match status" value="1"/>
</dbReference>
<dbReference type="GO" id="GO:0005886">
    <property type="term" value="C:plasma membrane"/>
    <property type="evidence" value="ECO:0007669"/>
    <property type="project" value="TreeGrafter"/>
</dbReference>
<dbReference type="InterPro" id="IPR002586">
    <property type="entry name" value="CobQ/CobB/MinD/ParA_Nub-bd_dom"/>
</dbReference>
<dbReference type="GO" id="GO:0004713">
    <property type="term" value="F:protein tyrosine kinase activity"/>
    <property type="evidence" value="ECO:0007669"/>
    <property type="project" value="TreeGrafter"/>
</dbReference>
<keyword evidence="4" id="KW-0418">Kinase</keyword>
<dbReference type="PANTHER" id="PTHR32309">
    <property type="entry name" value="TYROSINE-PROTEIN KINASE"/>
    <property type="match status" value="1"/>
</dbReference>
<dbReference type="SUPFAM" id="SSF160246">
    <property type="entry name" value="EspE N-terminal domain-like"/>
    <property type="match status" value="1"/>
</dbReference>
<dbReference type="NCBIfam" id="TIGR03029">
    <property type="entry name" value="EpsG"/>
    <property type="match status" value="1"/>
</dbReference>
<keyword evidence="1" id="KW-0547">Nucleotide-binding</keyword>
<dbReference type="Proteomes" id="UP000480275">
    <property type="component" value="Unassembled WGS sequence"/>
</dbReference>
<dbReference type="SUPFAM" id="SSF52540">
    <property type="entry name" value="P-loop containing nucleoside triphosphate hydrolases"/>
    <property type="match status" value="1"/>
</dbReference>
<evidence type="ECO:0000259" key="3">
    <source>
        <dbReference type="Pfam" id="PF01656"/>
    </source>
</evidence>
<comment type="caution">
    <text evidence="4">The sequence shown here is derived from an EMBL/GenBank/DDBJ whole genome shotgun (WGS) entry which is preliminary data.</text>
</comment>
<sequence>MQLLEPSVFAKTPGGSTSIGALLIDAGRLSADNAERILRVQKEQGKRFGDAAIELGLLTEDDIRFALSYQFDYPYLPAGDSSLSTELVAAYAPHSPTVEQLRALRSQLMLRWFDVEANNRCLAIVSPGSGEGRSFIAANLAIVFSQLGERTLLIDADLRQPRQHELFKLGNSQGLSGLLAGRNGEEAVVRLPSLRSLSVLPAGAVPPNPQELLGRPQFAEVLASLARDVDVVILDTPAAATCAEAQAIAVRAGAAVLLARKNVSSVTQLTTLTRHLQQAGATLVGSVLNDL</sequence>
<dbReference type="Pfam" id="PF01656">
    <property type="entry name" value="CbiA"/>
    <property type="match status" value="1"/>
</dbReference>
<dbReference type="InterPro" id="IPR027417">
    <property type="entry name" value="P-loop_NTPase"/>
</dbReference>
<proteinExistence type="predicted"/>
<keyword evidence="2" id="KW-0067">ATP-binding</keyword>
<dbReference type="InterPro" id="IPR050445">
    <property type="entry name" value="Bact_polysacc_biosynth/exp"/>
</dbReference>
<feature type="domain" description="CobQ/CobB/MinD/ParA nucleotide binding" evidence="3">
    <location>
        <begin position="122"/>
        <end position="278"/>
    </location>
</feature>
<dbReference type="Gene3D" id="3.40.50.300">
    <property type="entry name" value="P-loop containing nucleotide triphosphate hydrolases"/>
    <property type="match status" value="1"/>
</dbReference>
<evidence type="ECO:0000256" key="1">
    <source>
        <dbReference type="ARBA" id="ARBA00022741"/>
    </source>
</evidence>
<dbReference type="EMBL" id="WIXJ01000002">
    <property type="protein sequence ID" value="MQY51027.1"/>
    <property type="molecule type" value="Genomic_DNA"/>
</dbReference>
<accession>A0A6L5JUJ0</accession>
<evidence type="ECO:0000313" key="4">
    <source>
        <dbReference type="EMBL" id="MQY51027.1"/>
    </source>
</evidence>
<evidence type="ECO:0000313" key="5">
    <source>
        <dbReference type="Proteomes" id="UP000480275"/>
    </source>
</evidence>
<protein>
    <submittedName>
        <fullName evidence="4">Chain length determinant protein tyrosine kinase EpsG</fullName>
    </submittedName>
</protein>
<keyword evidence="4" id="KW-0808">Transferase</keyword>
<gene>
    <name evidence="4" type="primary">epsG</name>
    <name evidence="4" type="ORF">GHK24_04440</name>
</gene>
<organism evidence="4 5">
    <name type="scientific">Rhodocyclus tenuis</name>
    <name type="common">Rhodospirillum tenue</name>
    <dbReference type="NCBI Taxonomy" id="1066"/>
    <lineage>
        <taxon>Bacteria</taxon>
        <taxon>Pseudomonadati</taxon>
        <taxon>Pseudomonadota</taxon>
        <taxon>Betaproteobacteria</taxon>
        <taxon>Rhodocyclales</taxon>
        <taxon>Rhodocyclaceae</taxon>
        <taxon>Rhodocyclus</taxon>
    </lineage>
</organism>
<dbReference type="InterPro" id="IPR017479">
    <property type="entry name" value="Tyr_kinase_chain_length_EpsG"/>
</dbReference>
<dbReference type="InterPro" id="IPR037257">
    <property type="entry name" value="T2SS_E_N_sf"/>
</dbReference>
<dbReference type="CDD" id="cd05387">
    <property type="entry name" value="BY-kinase"/>
    <property type="match status" value="1"/>
</dbReference>
<reference evidence="4 5" key="1">
    <citation type="submission" date="2019-10" db="EMBL/GenBank/DDBJ databases">
        <title>Whole-genome sequence of the purple nonsulfur photosynthetic bacterium Rhodocyclus tenuis.</title>
        <authorList>
            <person name="Kyndt J.A."/>
            <person name="Meyer T.E."/>
        </authorList>
    </citation>
    <scope>NUCLEOTIDE SEQUENCE [LARGE SCALE GENOMIC DNA]</scope>
    <source>
        <strain evidence="4 5">DSM 110</strain>
    </source>
</reference>
<dbReference type="NCBIfam" id="TIGR01007">
    <property type="entry name" value="eps_fam"/>
    <property type="match status" value="1"/>
</dbReference>
<name>A0A6L5JUJ0_RHOTE</name>
<dbReference type="GO" id="GO:0005524">
    <property type="term" value="F:ATP binding"/>
    <property type="evidence" value="ECO:0007669"/>
    <property type="project" value="UniProtKB-KW"/>
</dbReference>